<keyword evidence="3" id="KW-1185">Reference proteome</keyword>
<name>A0A517SXR6_9BACT</name>
<proteinExistence type="predicted"/>
<sequence length="92" mass="9954">MSSLARNDSPENVSKSPLASRLSRDNKSGGLEHKHTKHGGEGKQPVTQVDEVRAKLAHCHSVVAIESMSQSKLSTLYRDWVTQPGASMPSNS</sequence>
<feature type="compositionally biased region" description="Basic and acidic residues" evidence="1">
    <location>
        <begin position="22"/>
        <end position="41"/>
    </location>
</feature>
<evidence type="ECO:0000256" key="1">
    <source>
        <dbReference type="SAM" id="MobiDB-lite"/>
    </source>
</evidence>
<feature type="compositionally biased region" description="Polar residues" evidence="1">
    <location>
        <begin position="1"/>
        <end position="17"/>
    </location>
</feature>
<evidence type="ECO:0000313" key="3">
    <source>
        <dbReference type="Proteomes" id="UP000315003"/>
    </source>
</evidence>
<dbReference type="RefSeq" id="WP_145274082.1">
    <property type="nucleotide sequence ID" value="NZ_CP036272.1"/>
</dbReference>
<dbReference type="EMBL" id="CP036272">
    <property type="protein sequence ID" value="QDT60821.1"/>
    <property type="molecule type" value="Genomic_DNA"/>
</dbReference>
<organism evidence="2 3">
    <name type="scientific">Stieleria bergensis</name>
    <dbReference type="NCBI Taxonomy" id="2528025"/>
    <lineage>
        <taxon>Bacteria</taxon>
        <taxon>Pseudomonadati</taxon>
        <taxon>Planctomycetota</taxon>
        <taxon>Planctomycetia</taxon>
        <taxon>Pirellulales</taxon>
        <taxon>Pirellulaceae</taxon>
        <taxon>Stieleria</taxon>
    </lineage>
</organism>
<reference evidence="2 3" key="1">
    <citation type="submission" date="2019-02" db="EMBL/GenBank/DDBJ databases">
        <title>Deep-cultivation of Planctomycetes and their phenomic and genomic characterization uncovers novel biology.</title>
        <authorList>
            <person name="Wiegand S."/>
            <person name="Jogler M."/>
            <person name="Boedeker C."/>
            <person name="Pinto D."/>
            <person name="Vollmers J."/>
            <person name="Rivas-Marin E."/>
            <person name="Kohn T."/>
            <person name="Peeters S.H."/>
            <person name="Heuer A."/>
            <person name="Rast P."/>
            <person name="Oberbeckmann S."/>
            <person name="Bunk B."/>
            <person name="Jeske O."/>
            <person name="Meyerdierks A."/>
            <person name="Storesund J.E."/>
            <person name="Kallscheuer N."/>
            <person name="Luecker S."/>
            <person name="Lage O.M."/>
            <person name="Pohl T."/>
            <person name="Merkel B.J."/>
            <person name="Hornburger P."/>
            <person name="Mueller R.-W."/>
            <person name="Bruemmer F."/>
            <person name="Labrenz M."/>
            <person name="Spormann A.M."/>
            <person name="Op den Camp H."/>
            <person name="Overmann J."/>
            <person name="Amann R."/>
            <person name="Jetten M.S.M."/>
            <person name="Mascher T."/>
            <person name="Medema M.H."/>
            <person name="Devos D.P."/>
            <person name="Kaster A.-K."/>
            <person name="Ovreas L."/>
            <person name="Rohde M."/>
            <person name="Galperin M.Y."/>
            <person name="Jogler C."/>
        </authorList>
    </citation>
    <scope>NUCLEOTIDE SEQUENCE [LARGE SCALE GENOMIC DNA]</scope>
    <source>
        <strain evidence="2 3">SV_7m_r</strain>
    </source>
</reference>
<dbReference type="Proteomes" id="UP000315003">
    <property type="component" value="Chromosome"/>
</dbReference>
<dbReference type="AlphaFoldDB" id="A0A517SXR6"/>
<protein>
    <submittedName>
        <fullName evidence="2">Uncharacterized protein</fullName>
    </submittedName>
</protein>
<feature type="region of interest" description="Disordered" evidence="1">
    <location>
        <begin position="1"/>
        <end position="51"/>
    </location>
</feature>
<accession>A0A517SXR6</accession>
<evidence type="ECO:0000313" key="2">
    <source>
        <dbReference type="EMBL" id="QDT60821.1"/>
    </source>
</evidence>
<gene>
    <name evidence="2" type="ORF">SV7mr_33480</name>
</gene>